<reference evidence="3 4" key="1">
    <citation type="journal article" date="2024" name="Science">
        <title>Giant polyketide synthase enzymes in the biosynthesis of giant marine polyether toxins.</title>
        <authorList>
            <person name="Fallon T.R."/>
            <person name="Shende V.V."/>
            <person name="Wierzbicki I.H."/>
            <person name="Pendleton A.L."/>
            <person name="Watervoot N.F."/>
            <person name="Auber R.P."/>
            <person name="Gonzalez D.J."/>
            <person name="Wisecaver J.H."/>
            <person name="Moore B.S."/>
        </authorList>
    </citation>
    <scope>NUCLEOTIDE SEQUENCE [LARGE SCALE GENOMIC DNA]</scope>
    <source>
        <strain evidence="3 4">12B1</strain>
    </source>
</reference>
<evidence type="ECO:0000313" key="3">
    <source>
        <dbReference type="EMBL" id="KAL1530765.1"/>
    </source>
</evidence>
<evidence type="ECO:0008006" key="5">
    <source>
        <dbReference type="Google" id="ProtNLM"/>
    </source>
</evidence>
<dbReference type="EMBL" id="JBGBPQ010000001">
    <property type="protein sequence ID" value="KAL1530765.1"/>
    <property type="molecule type" value="Genomic_DNA"/>
</dbReference>
<feature type="signal peptide" evidence="2">
    <location>
        <begin position="1"/>
        <end position="39"/>
    </location>
</feature>
<name>A0AB34K9B0_PRYPA</name>
<protein>
    <recommendedName>
        <fullName evidence="5">PSI-J</fullName>
    </recommendedName>
</protein>
<feature type="transmembrane region" description="Helical" evidence="1">
    <location>
        <begin position="104"/>
        <end position="124"/>
    </location>
</feature>
<dbReference type="Proteomes" id="UP001515480">
    <property type="component" value="Unassembled WGS sequence"/>
</dbReference>
<keyword evidence="1" id="KW-1133">Transmembrane helix</keyword>
<keyword evidence="2" id="KW-0732">Signal</keyword>
<feature type="chain" id="PRO_5044346586" description="PSI-J" evidence="2">
    <location>
        <begin position="40"/>
        <end position="132"/>
    </location>
</feature>
<comment type="caution">
    <text evidence="3">The sequence shown here is derived from an EMBL/GenBank/DDBJ whole genome shotgun (WGS) entry which is preliminary data.</text>
</comment>
<proteinExistence type="predicted"/>
<gene>
    <name evidence="3" type="ORF">AB1Y20_001663</name>
</gene>
<keyword evidence="1" id="KW-0472">Membrane</keyword>
<evidence type="ECO:0000313" key="4">
    <source>
        <dbReference type="Proteomes" id="UP001515480"/>
    </source>
</evidence>
<keyword evidence="4" id="KW-1185">Reference proteome</keyword>
<evidence type="ECO:0000256" key="1">
    <source>
        <dbReference type="SAM" id="Phobius"/>
    </source>
</evidence>
<sequence length="132" mass="14546">MIEIRGFIAQRGTGRPILPMVSSSISVALVLLLAEPFQALVVSPSAAPRAVSQLMSFRSRPRGVPFMLTEDEEYEEFKRKKLGLVKELGSDENFGTYRRVESGIYIIGGAITILVPVIAGIWAYNEGYLTPQ</sequence>
<evidence type="ECO:0000256" key="2">
    <source>
        <dbReference type="SAM" id="SignalP"/>
    </source>
</evidence>
<keyword evidence="1" id="KW-0812">Transmembrane</keyword>
<dbReference type="AlphaFoldDB" id="A0AB34K9B0"/>
<accession>A0AB34K9B0</accession>
<organism evidence="3 4">
    <name type="scientific">Prymnesium parvum</name>
    <name type="common">Toxic golden alga</name>
    <dbReference type="NCBI Taxonomy" id="97485"/>
    <lineage>
        <taxon>Eukaryota</taxon>
        <taxon>Haptista</taxon>
        <taxon>Haptophyta</taxon>
        <taxon>Prymnesiophyceae</taxon>
        <taxon>Prymnesiales</taxon>
        <taxon>Prymnesiaceae</taxon>
        <taxon>Prymnesium</taxon>
    </lineage>
</organism>